<name>A0AA39KYK8_MICHY</name>
<accession>A0AA39KYK8</accession>
<keyword evidence="3" id="KW-1185">Reference proteome</keyword>
<keyword evidence="1" id="KW-0175">Coiled coil</keyword>
<comment type="caution">
    <text evidence="2">The sequence shown here is derived from an EMBL/GenBank/DDBJ whole genome shotgun (WGS) entry which is preliminary data.</text>
</comment>
<dbReference type="EMBL" id="JAQQBR010000004">
    <property type="protein sequence ID" value="KAK0178510.1"/>
    <property type="molecule type" value="Genomic_DNA"/>
</dbReference>
<gene>
    <name evidence="2" type="ORF">PV327_007396</name>
</gene>
<evidence type="ECO:0000313" key="3">
    <source>
        <dbReference type="Proteomes" id="UP001168972"/>
    </source>
</evidence>
<reference evidence="2" key="1">
    <citation type="journal article" date="2023" name="bioRxiv">
        <title>Scaffold-level genome assemblies of two parasitoid biocontrol wasps reveal the parthenogenesis mechanism and an associated novel virus.</title>
        <authorList>
            <person name="Inwood S."/>
            <person name="Skelly J."/>
            <person name="Guhlin J."/>
            <person name="Harrop T."/>
            <person name="Goldson S."/>
            <person name="Dearden P."/>
        </authorList>
    </citation>
    <scope>NUCLEOTIDE SEQUENCE</scope>
    <source>
        <strain evidence="2">Lincoln</strain>
        <tissue evidence="2">Whole body</tissue>
    </source>
</reference>
<protein>
    <submittedName>
        <fullName evidence="2">Uncharacterized protein</fullName>
    </submittedName>
</protein>
<evidence type="ECO:0000313" key="2">
    <source>
        <dbReference type="EMBL" id="KAK0178510.1"/>
    </source>
</evidence>
<proteinExistence type="predicted"/>
<organism evidence="2 3">
    <name type="scientific">Microctonus hyperodae</name>
    <name type="common">Parasitoid wasp</name>
    <dbReference type="NCBI Taxonomy" id="165561"/>
    <lineage>
        <taxon>Eukaryota</taxon>
        <taxon>Metazoa</taxon>
        <taxon>Ecdysozoa</taxon>
        <taxon>Arthropoda</taxon>
        <taxon>Hexapoda</taxon>
        <taxon>Insecta</taxon>
        <taxon>Pterygota</taxon>
        <taxon>Neoptera</taxon>
        <taxon>Endopterygota</taxon>
        <taxon>Hymenoptera</taxon>
        <taxon>Apocrita</taxon>
        <taxon>Ichneumonoidea</taxon>
        <taxon>Braconidae</taxon>
        <taxon>Euphorinae</taxon>
        <taxon>Microctonus</taxon>
    </lineage>
</organism>
<feature type="coiled-coil region" evidence="1">
    <location>
        <begin position="117"/>
        <end position="155"/>
    </location>
</feature>
<evidence type="ECO:0000256" key="1">
    <source>
        <dbReference type="SAM" id="Coils"/>
    </source>
</evidence>
<dbReference type="Proteomes" id="UP001168972">
    <property type="component" value="Unassembled WGS sequence"/>
</dbReference>
<dbReference type="AlphaFoldDB" id="A0AA39KYK8"/>
<sequence length="189" mass="22911">MIMRDNTQQYNNPWISKKEWPTLRQENESNNANVYNVKRNENTRQSYRSQYSQIVYRKPEYRITDRRDESIHYNEPSTSKANPIQNRGSISHHADKIPTEQGRKEYLTIEEKRVKTMENIIEKMDELTTDEDNMIKQLQRMIEMAERKITEILNKRRREKGPFQVDYPTTAERIGEQIYYQSPQQQKYQ</sequence>
<reference evidence="2" key="2">
    <citation type="submission" date="2023-03" db="EMBL/GenBank/DDBJ databases">
        <authorList>
            <person name="Inwood S.N."/>
            <person name="Skelly J.G."/>
            <person name="Guhlin J."/>
            <person name="Harrop T.W.R."/>
            <person name="Goldson S.G."/>
            <person name="Dearden P.K."/>
        </authorList>
    </citation>
    <scope>NUCLEOTIDE SEQUENCE</scope>
    <source>
        <strain evidence="2">Lincoln</strain>
        <tissue evidence="2">Whole body</tissue>
    </source>
</reference>